<feature type="compositionally biased region" description="Pro residues" evidence="2">
    <location>
        <begin position="462"/>
        <end position="474"/>
    </location>
</feature>
<proteinExistence type="inferred from homology"/>
<evidence type="ECO:0000313" key="4">
    <source>
        <dbReference type="Proteomes" id="UP001314169"/>
    </source>
</evidence>
<comment type="similarity">
    <text evidence="1">Belongs to the PC-esterase family.</text>
</comment>
<evidence type="ECO:0000256" key="2">
    <source>
        <dbReference type="SAM" id="MobiDB-lite"/>
    </source>
</evidence>
<name>A0ABP0AGZ4_PIPNA</name>
<feature type="region of interest" description="Disordered" evidence="2">
    <location>
        <begin position="234"/>
        <end position="449"/>
    </location>
</feature>
<dbReference type="EMBL" id="OY882865">
    <property type="protein sequence ID" value="CAK6448121.1"/>
    <property type="molecule type" value="Genomic_DNA"/>
</dbReference>
<feature type="compositionally biased region" description="Polar residues" evidence="2">
    <location>
        <begin position="487"/>
        <end position="496"/>
    </location>
</feature>
<feature type="compositionally biased region" description="Basic residues" evidence="2">
    <location>
        <begin position="255"/>
        <end position="344"/>
    </location>
</feature>
<dbReference type="Proteomes" id="UP001314169">
    <property type="component" value="Chromosome 8"/>
</dbReference>
<feature type="compositionally biased region" description="Basic and acidic residues" evidence="2">
    <location>
        <begin position="234"/>
        <end position="254"/>
    </location>
</feature>
<evidence type="ECO:0000313" key="3">
    <source>
        <dbReference type="EMBL" id="CAK6448121.1"/>
    </source>
</evidence>
<evidence type="ECO:0000256" key="1">
    <source>
        <dbReference type="ARBA" id="ARBA00037957"/>
    </source>
</evidence>
<sequence>MAHLRSCEVRQLLHNKFVVVMGDAAQRAVYKDLVLLLQRDALLSAGQLQAEGEPSFEGDALLEGGGGGAPGGEVRQFRAPHHLLRLYCLARAGPPRAAAVLRELRAGPHAPDLLLLSSRPWRAARRLPAFRRRLRGLFALLRRLPAACLRVWHTALPAARGPPRPDLRQADACGASEAARHGLDVLDLHFHFRRLGRRRLPGGRWDARAHRRLSQLLLAHVADAWGVDLPRRGPRQAEAEAEGHEAHEGPDAGRLHRQHHHHQHQHRHEQHQHRQHQHHHHHHQQHHQHHHHHHQQHHHHHQQQQQQHHHHQHHHHQQHRHHQHHHCQHRQHHHQQQHQHHQHHHQPDHQHHQYQHHQHHHQPDHQHHHQHHQYQHHHHQHHHQPDHQHHHQPHHQYQHHQHHHQPNHQHHQYQHHQHHHQPHHQHYQYQHHQHHHRHHQQHRPRERRADWQAAFARAPFVRPPRPLLPAPRPWQPRRGLPELRVESTFQPRSSSGRGLEHRLGPVRRVSLQPPRRGGPPYPPRRPGRES</sequence>
<keyword evidence="4" id="KW-1185">Reference proteome</keyword>
<dbReference type="PANTHER" id="PTHR14469:SF0">
    <property type="entry name" value="FAMILY WITH SEQUENCE SIMILARITY 113"/>
    <property type="match status" value="1"/>
</dbReference>
<organism evidence="3 4">
    <name type="scientific">Pipistrellus nathusii</name>
    <name type="common">Nathusius' pipistrelle</name>
    <dbReference type="NCBI Taxonomy" id="59473"/>
    <lineage>
        <taxon>Eukaryota</taxon>
        <taxon>Metazoa</taxon>
        <taxon>Chordata</taxon>
        <taxon>Craniata</taxon>
        <taxon>Vertebrata</taxon>
        <taxon>Euteleostomi</taxon>
        <taxon>Mammalia</taxon>
        <taxon>Eutheria</taxon>
        <taxon>Laurasiatheria</taxon>
        <taxon>Chiroptera</taxon>
        <taxon>Yangochiroptera</taxon>
        <taxon>Vespertilionidae</taxon>
        <taxon>Pipistrellus</taxon>
    </lineage>
</organism>
<gene>
    <name evidence="3" type="ORF">MPIPNATIZW_LOCUS16427</name>
</gene>
<feature type="compositionally biased region" description="Basic residues" evidence="2">
    <location>
        <begin position="352"/>
        <end position="446"/>
    </location>
</feature>
<reference evidence="3" key="1">
    <citation type="submission" date="2023-12" db="EMBL/GenBank/DDBJ databases">
        <authorList>
            <person name="Brown T."/>
        </authorList>
    </citation>
    <scope>NUCLEOTIDE SEQUENCE</scope>
</reference>
<accession>A0ABP0AGZ4</accession>
<feature type="region of interest" description="Disordered" evidence="2">
    <location>
        <begin position="462"/>
        <end position="530"/>
    </location>
</feature>
<dbReference type="PANTHER" id="PTHR14469">
    <property type="entry name" value="SARCOMA ANTIGEN NY-SAR-23"/>
    <property type="match status" value="1"/>
</dbReference>
<protein>
    <submittedName>
        <fullName evidence="3">Uncharacterized protein</fullName>
    </submittedName>
</protein>